<dbReference type="PANTHER" id="PTHR33910:SF1">
    <property type="entry name" value="PROTEIN TRANSLOCASE SUBUNIT SECE"/>
    <property type="match status" value="1"/>
</dbReference>
<feature type="transmembrane region" description="Helical" evidence="9">
    <location>
        <begin position="29"/>
        <end position="52"/>
    </location>
</feature>
<name>A0A0G0K3G1_9BACT</name>
<keyword evidence="8 9" id="KW-0472">Membrane</keyword>
<dbReference type="GO" id="GO:0043952">
    <property type="term" value="P:protein transport by the Sec complex"/>
    <property type="evidence" value="ECO:0007669"/>
    <property type="project" value="UniProtKB-UniRule"/>
</dbReference>
<dbReference type="EMBL" id="LBTR01000046">
    <property type="protein sequence ID" value="KKQ43604.1"/>
    <property type="molecule type" value="Genomic_DNA"/>
</dbReference>
<evidence type="ECO:0000313" key="11">
    <source>
        <dbReference type="Proteomes" id="UP000034603"/>
    </source>
</evidence>
<evidence type="ECO:0000256" key="1">
    <source>
        <dbReference type="ARBA" id="ARBA00004370"/>
    </source>
</evidence>
<sequence>MLNVIVFFKGVREELTKVVWPKREEVIKLTLIVFIISAIIAAYTGALDYAFTKLLEFVISKR</sequence>
<dbReference type="GO" id="GO:0009306">
    <property type="term" value="P:protein secretion"/>
    <property type="evidence" value="ECO:0007669"/>
    <property type="project" value="UniProtKB-UniRule"/>
</dbReference>
<dbReference type="Proteomes" id="UP000034603">
    <property type="component" value="Unassembled WGS sequence"/>
</dbReference>
<keyword evidence="6 9" id="KW-1133">Transmembrane helix</keyword>
<comment type="similarity">
    <text evidence="9">Belongs to the SecE/SEC61-gamma family.</text>
</comment>
<dbReference type="InterPro" id="IPR005807">
    <property type="entry name" value="SecE_bac"/>
</dbReference>
<proteinExistence type="inferred from homology"/>
<dbReference type="InterPro" id="IPR001901">
    <property type="entry name" value="Translocase_SecE/Sec61-g"/>
</dbReference>
<dbReference type="GO" id="GO:0065002">
    <property type="term" value="P:intracellular protein transmembrane transport"/>
    <property type="evidence" value="ECO:0007669"/>
    <property type="project" value="UniProtKB-UniRule"/>
</dbReference>
<reference evidence="10 11" key="1">
    <citation type="journal article" date="2015" name="Nature">
        <title>rRNA introns, odd ribosomes, and small enigmatic genomes across a large radiation of phyla.</title>
        <authorList>
            <person name="Brown C.T."/>
            <person name="Hug L.A."/>
            <person name="Thomas B.C."/>
            <person name="Sharon I."/>
            <person name="Castelle C.J."/>
            <person name="Singh A."/>
            <person name="Wilkins M.J."/>
            <person name="Williams K.H."/>
            <person name="Banfield J.F."/>
        </authorList>
    </citation>
    <scope>NUCLEOTIDE SEQUENCE [LARGE SCALE GENOMIC DNA]</scope>
</reference>
<dbReference type="Pfam" id="PF00584">
    <property type="entry name" value="SecE"/>
    <property type="match status" value="1"/>
</dbReference>
<comment type="caution">
    <text evidence="10">The sequence shown here is derived from an EMBL/GenBank/DDBJ whole genome shotgun (WGS) entry which is preliminary data.</text>
</comment>
<evidence type="ECO:0000256" key="4">
    <source>
        <dbReference type="ARBA" id="ARBA00022692"/>
    </source>
</evidence>
<dbReference type="AlphaFoldDB" id="A0A0G0K3G1"/>
<evidence type="ECO:0000256" key="8">
    <source>
        <dbReference type="ARBA" id="ARBA00023136"/>
    </source>
</evidence>
<comment type="function">
    <text evidence="9">Essential subunit of the Sec protein translocation channel SecYEG. Clamps together the 2 halves of SecY. May contact the channel plug during translocation.</text>
</comment>
<keyword evidence="3 9" id="KW-1003">Cell membrane</keyword>
<dbReference type="GO" id="GO:0008320">
    <property type="term" value="F:protein transmembrane transporter activity"/>
    <property type="evidence" value="ECO:0007669"/>
    <property type="project" value="UniProtKB-UniRule"/>
</dbReference>
<evidence type="ECO:0000256" key="3">
    <source>
        <dbReference type="ARBA" id="ARBA00022475"/>
    </source>
</evidence>
<keyword evidence="4 9" id="KW-0812">Transmembrane</keyword>
<accession>A0A0G0K3G1</accession>
<dbReference type="HAMAP" id="MF_00422">
    <property type="entry name" value="SecE"/>
    <property type="match status" value="1"/>
</dbReference>
<organism evidence="10 11">
    <name type="scientific">Candidatus Woesebacteria bacterium GW2011_GWA1_37_8</name>
    <dbReference type="NCBI Taxonomy" id="1618546"/>
    <lineage>
        <taxon>Bacteria</taxon>
        <taxon>Candidatus Woeseibacteriota</taxon>
    </lineage>
</organism>
<dbReference type="Gene3D" id="1.20.5.1030">
    <property type="entry name" value="Preprotein translocase secy subunit"/>
    <property type="match status" value="1"/>
</dbReference>
<evidence type="ECO:0000256" key="6">
    <source>
        <dbReference type="ARBA" id="ARBA00022989"/>
    </source>
</evidence>
<evidence type="ECO:0000313" key="10">
    <source>
        <dbReference type="EMBL" id="KKQ43604.1"/>
    </source>
</evidence>
<evidence type="ECO:0000256" key="5">
    <source>
        <dbReference type="ARBA" id="ARBA00022927"/>
    </source>
</evidence>
<keyword evidence="2 9" id="KW-0813">Transport</keyword>
<dbReference type="GO" id="GO:0006605">
    <property type="term" value="P:protein targeting"/>
    <property type="evidence" value="ECO:0007669"/>
    <property type="project" value="UniProtKB-UniRule"/>
</dbReference>
<evidence type="ECO:0000256" key="2">
    <source>
        <dbReference type="ARBA" id="ARBA00022448"/>
    </source>
</evidence>
<keyword evidence="5 9" id="KW-0653">Protein transport</keyword>
<evidence type="ECO:0000256" key="9">
    <source>
        <dbReference type="HAMAP-Rule" id="MF_00422"/>
    </source>
</evidence>
<dbReference type="NCBIfam" id="TIGR00964">
    <property type="entry name" value="secE_bact"/>
    <property type="match status" value="1"/>
</dbReference>
<keyword evidence="7 9" id="KW-0811">Translocation</keyword>
<comment type="subunit">
    <text evidence="9">Component of the Sec protein translocase complex. Heterotrimer consisting of SecY, SecE and SecG subunits. The heterotrimers can form oligomers, although 1 heterotrimer is thought to be able to translocate proteins. Interacts with the ribosome. Interacts with SecDF, and other proteins may be involved. Interacts with SecA.</text>
</comment>
<gene>
    <name evidence="9" type="primary">secE</name>
    <name evidence="10" type="ORF">US62_C0046G0003</name>
</gene>
<dbReference type="PANTHER" id="PTHR33910">
    <property type="entry name" value="PROTEIN TRANSLOCASE SUBUNIT SECE"/>
    <property type="match status" value="1"/>
</dbReference>
<dbReference type="InterPro" id="IPR038379">
    <property type="entry name" value="SecE_sf"/>
</dbReference>
<comment type="subcellular location">
    <subcellularLocation>
        <location evidence="9">Cell membrane</location>
        <topology evidence="9">Single-pass membrane protein</topology>
    </subcellularLocation>
    <subcellularLocation>
        <location evidence="1">Membrane</location>
    </subcellularLocation>
</comment>
<evidence type="ECO:0000256" key="7">
    <source>
        <dbReference type="ARBA" id="ARBA00023010"/>
    </source>
</evidence>
<dbReference type="GO" id="GO:0005886">
    <property type="term" value="C:plasma membrane"/>
    <property type="evidence" value="ECO:0007669"/>
    <property type="project" value="UniProtKB-SubCell"/>
</dbReference>
<protein>
    <recommendedName>
        <fullName evidence="9">Protein translocase subunit SecE</fullName>
    </recommendedName>
</protein>